<dbReference type="AlphaFoldDB" id="A0A2U1TAB9"/>
<dbReference type="Proteomes" id="UP000244962">
    <property type="component" value="Unassembled WGS sequence"/>
</dbReference>
<dbReference type="Gene3D" id="1.10.10.10">
    <property type="entry name" value="Winged helix-like DNA-binding domain superfamily/Winged helix DNA-binding domain"/>
    <property type="match status" value="1"/>
</dbReference>
<accession>A0A2U1TAB9</accession>
<dbReference type="Pfam" id="PF19361">
    <property type="entry name" value="DUF5937"/>
    <property type="match status" value="1"/>
</dbReference>
<dbReference type="InterPro" id="IPR036388">
    <property type="entry name" value="WH-like_DNA-bd_sf"/>
</dbReference>
<sequence length="319" mass="34891">MLRYQLSESDLGGVRFGISPLCELGLSLRSIRDPGRYPLQLPWVVRTEDARRSLDTEVLAALVNDRLWTPDFLNPRPESPLTRIENELARLEALPAAEFLHGVLSVHPDLPAVFAGPPDRAIRRMVSALREYWDACFRPHWLRMRAILESDIVHRGRVVALDGLAVMLNGVSSAVTYENGVVSIALAAPENRTEHTDGLGLTLVPTMFTRRASAPVEAGQAPLVMYPARGQGAMWEPETLAPEGALVSLIGSRRTVLLRALGSPASSTELGIRFGISTSAVNQHLRVLADNGLVTSTRHGHSVLYFRSELGQALSDRAS</sequence>
<dbReference type="EMBL" id="QEFB01000018">
    <property type="protein sequence ID" value="PWC04547.1"/>
    <property type="molecule type" value="Genomic_DNA"/>
</dbReference>
<keyword evidence="3" id="KW-1185">Reference proteome</keyword>
<protein>
    <submittedName>
        <fullName evidence="2">Transcriptional regulator</fullName>
    </submittedName>
</protein>
<gene>
    <name evidence="2" type="ORF">DF223_13885</name>
</gene>
<evidence type="ECO:0000259" key="1">
    <source>
        <dbReference type="SMART" id="SM00418"/>
    </source>
</evidence>
<name>A0A2U1TAB9_9MICO</name>
<dbReference type="InterPro" id="IPR011991">
    <property type="entry name" value="ArsR-like_HTH"/>
</dbReference>
<comment type="caution">
    <text evidence="2">The sequence shown here is derived from an EMBL/GenBank/DDBJ whole genome shotgun (WGS) entry which is preliminary data.</text>
</comment>
<dbReference type="GO" id="GO:0003700">
    <property type="term" value="F:DNA-binding transcription factor activity"/>
    <property type="evidence" value="ECO:0007669"/>
    <property type="project" value="InterPro"/>
</dbReference>
<dbReference type="CDD" id="cd00090">
    <property type="entry name" value="HTH_ARSR"/>
    <property type="match status" value="1"/>
</dbReference>
<dbReference type="InterPro" id="IPR001845">
    <property type="entry name" value="HTH_ArsR_DNA-bd_dom"/>
</dbReference>
<evidence type="ECO:0000313" key="3">
    <source>
        <dbReference type="Proteomes" id="UP000244962"/>
    </source>
</evidence>
<proteinExistence type="predicted"/>
<dbReference type="InterPro" id="IPR036390">
    <property type="entry name" value="WH_DNA-bd_sf"/>
</dbReference>
<dbReference type="InterPro" id="IPR045981">
    <property type="entry name" value="DUF5937"/>
</dbReference>
<dbReference type="SMART" id="SM00418">
    <property type="entry name" value="HTH_ARSR"/>
    <property type="match status" value="1"/>
</dbReference>
<organism evidence="2 3">
    <name type="scientific">Mycetocola zhujimingii</name>
    <dbReference type="NCBI Taxonomy" id="2079792"/>
    <lineage>
        <taxon>Bacteria</taxon>
        <taxon>Bacillati</taxon>
        <taxon>Actinomycetota</taxon>
        <taxon>Actinomycetes</taxon>
        <taxon>Micrococcales</taxon>
        <taxon>Microbacteriaceae</taxon>
        <taxon>Mycetocola</taxon>
    </lineage>
</organism>
<feature type="domain" description="HTH arsR-type" evidence="1">
    <location>
        <begin position="245"/>
        <end position="319"/>
    </location>
</feature>
<evidence type="ECO:0000313" key="2">
    <source>
        <dbReference type="EMBL" id="PWC04547.1"/>
    </source>
</evidence>
<dbReference type="RefSeq" id="WP_108963633.1">
    <property type="nucleotide sequence ID" value="NZ_QEFB01000018.1"/>
</dbReference>
<reference evidence="3" key="1">
    <citation type="submission" date="2018-04" db="EMBL/GenBank/DDBJ databases">
        <authorList>
            <person name="Liu S."/>
            <person name="Wang Z."/>
            <person name="Li J."/>
        </authorList>
    </citation>
    <scope>NUCLEOTIDE SEQUENCE [LARGE SCALE GENOMIC DNA]</scope>
    <source>
        <strain evidence="3">622</strain>
    </source>
</reference>
<dbReference type="SUPFAM" id="SSF46785">
    <property type="entry name" value="Winged helix' DNA-binding domain"/>
    <property type="match status" value="1"/>
</dbReference>